<evidence type="ECO:0000313" key="2">
    <source>
        <dbReference type="EMBL" id="KIM32141.1"/>
    </source>
</evidence>
<reference evidence="3" key="2">
    <citation type="submission" date="2015-01" db="EMBL/GenBank/DDBJ databases">
        <title>Evolutionary Origins and Diversification of the Mycorrhizal Mutualists.</title>
        <authorList>
            <consortium name="DOE Joint Genome Institute"/>
            <consortium name="Mycorrhizal Genomics Consortium"/>
            <person name="Kohler A."/>
            <person name="Kuo A."/>
            <person name="Nagy L.G."/>
            <person name="Floudas D."/>
            <person name="Copeland A."/>
            <person name="Barry K.W."/>
            <person name="Cichocki N."/>
            <person name="Veneault-Fourrey C."/>
            <person name="LaButti K."/>
            <person name="Lindquist E.A."/>
            <person name="Lipzen A."/>
            <person name="Lundell T."/>
            <person name="Morin E."/>
            <person name="Murat C."/>
            <person name="Riley R."/>
            <person name="Ohm R."/>
            <person name="Sun H."/>
            <person name="Tunlid A."/>
            <person name="Henrissat B."/>
            <person name="Grigoriev I.V."/>
            <person name="Hibbett D.S."/>
            <person name="Martin F."/>
        </authorList>
    </citation>
    <scope>NUCLEOTIDE SEQUENCE [LARGE SCALE GENOMIC DNA]</scope>
    <source>
        <strain evidence="3">MAFF 305830</strain>
    </source>
</reference>
<dbReference type="HOGENOM" id="CLU_005049_5_0_1"/>
<dbReference type="PANTHER" id="PTHR33840">
    <property type="match status" value="1"/>
</dbReference>
<name>A0A0C3BL21_SERVB</name>
<proteinExistence type="predicted"/>
<protein>
    <recommendedName>
        <fullName evidence="1">T6SS Phospholipase effector Tle1-like catalytic domain-containing protein</fullName>
    </recommendedName>
</protein>
<evidence type="ECO:0000259" key="1">
    <source>
        <dbReference type="Pfam" id="PF09994"/>
    </source>
</evidence>
<keyword evidence="3" id="KW-1185">Reference proteome</keyword>
<dbReference type="PANTHER" id="PTHR33840:SF2">
    <property type="entry name" value="TLE1 PHOSPHOLIPASE DOMAIN-CONTAINING PROTEIN"/>
    <property type="match status" value="1"/>
</dbReference>
<accession>A0A0C3BL21</accession>
<dbReference type="STRING" id="933852.A0A0C3BL21"/>
<dbReference type="Pfam" id="PF09994">
    <property type="entry name" value="T6SS_Tle1-like_cat"/>
    <property type="match status" value="1"/>
</dbReference>
<dbReference type="Proteomes" id="UP000054097">
    <property type="component" value="Unassembled WGS sequence"/>
</dbReference>
<reference evidence="2 3" key="1">
    <citation type="submission" date="2014-04" db="EMBL/GenBank/DDBJ databases">
        <authorList>
            <consortium name="DOE Joint Genome Institute"/>
            <person name="Kuo A."/>
            <person name="Zuccaro A."/>
            <person name="Kohler A."/>
            <person name="Nagy L.G."/>
            <person name="Floudas D."/>
            <person name="Copeland A."/>
            <person name="Barry K.W."/>
            <person name="Cichocki N."/>
            <person name="Veneault-Fourrey C."/>
            <person name="LaButti K."/>
            <person name="Lindquist E.A."/>
            <person name="Lipzen A."/>
            <person name="Lundell T."/>
            <person name="Morin E."/>
            <person name="Murat C."/>
            <person name="Sun H."/>
            <person name="Tunlid A."/>
            <person name="Henrissat B."/>
            <person name="Grigoriev I.V."/>
            <person name="Hibbett D.S."/>
            <person name="Martin F."/>
            <person name="Nordberg H.P."/>
            <person name="Cantor M.N."/>
            <person name="Hua S.X."/>
        </authorList>
    </citation>
    <scope>NUCLEOTIDE SEQUENCE [LARGE SCALE GENOMIC DNA]</scope>
    <source>
        <strain evidence="2 3">MAFF 305830</strain>
    </source>
</reference>
<sequence>MHPHGRTLVLAFDGTANEFNHAMVYYQAGIGTYTDPGIRGTIQQWFAKTADLAVAWYLDAHIRAGYEFLMENHLPGDTIVMFGFSRGSYTARALAGMLHSVGLLPKGNHEQVPFAYRIYKEQADLAHNFKATFCKTVDIKMLGVWDTVASVGYIIPRTLPFVSNGTIKAFRHAVSLDEHRTKWNVTLWKPEYEVAGRETRKPSSGKSPCVTEMWFAGCHSDVGGGNEVDGAPMSLSNIPLRWMLHEIQELDCGVLFDNDGLDRLKIPIDCVHRIPNPELDVNQRKLAGDRHLAQPSDVPHNIPTWDEADERDIKAPLHDRLKMKPLYWLLQIPSWTGKRWDITGTRIFPTEEEREGCDLIHPTVLMRMQQGYTPNAKLPQNWKALVVDGNASYSP</sequence>
<feature type="domain" description="T6SS Phospholipase effector Tle1-like catalytic" evidence="1">
    <location>
        <begin position="21"/>
        <end position="246"/>
    </location>
</feature>
<evidence type="ECO:0000313" key="3">
    <source>
        <dbReference type="Proteomes" id="UP000054097"/>
    </source>
</evidence>
<organism evidence="2 3">
    <name type="scientific">Serendipita vermifera MAFF 305830</name>
    <dbReference type="NCBI Taxonomy" id="933852"/>
    <lineage>
        <taxon>Eukaryota</taxon>
        <taxon>Fungi</taxon>
        <taxon>Dikarya</taxon>
        <taxon>Basidiomycota</taxon>
        <taxon>Agaricomycotina</taxon>
        <taxon>Agaricomycetes</taxon>
        <taxon>Sebacinales</taxon>
        <taxon>Serendipitaceae</taxon>
        <taxon>Serendipita</taxon>
    </lineage>
</organism>
<dbReference type="AlphaFoldDB" id="A0A0C3BL21"/>
<dbReference type="OrthoDB" id="3162439at2759"/>
<dbReference type="InterPro" id="IPR018712">
    <property type="entry name" value="Tle1-like_cat"/>
</dbReference>
<gene>
    <name evidence="2" type="ORF">M408DRAFT_315912</name>
</gene>
<dbReference type="EMBL" id="KN824280">
    <property type="protein sequence ID" value="KIM32141.1"/>
    <property type="molecule type" value="Genomic_DNA"/>
</dbReference>